<feature type="non-terminal residue" evidence="2">
    <location>
        <position position="1"/>
    </location>
</feature>
<gene>
    <name evidence="2" type="ORF">ENF72_00040</name>
</gene>
<dbReference type="InterPro" id="IPR051479">
    <property type="entry name" value="PorB-like"/>
</dbReference>
<protein>
    <submittedName>
        <fullName evidence="2">Pyruvate ferredoxin oxidoreductase</fullName>
    </submittedName>
</protein>
<evidence type="ECO:0000313" key="2">
    <source>
        <dbReference type="EMBL" id="HDD31003.1"/>
    </source>
</evidence>
<dbReference type="EMBL" id="DQYG01000002">
    <property type="protein sequence ID" value="HDD31003.1"/>
    <property type="molecule type" value="Genomic_DNA"/>
</dbReference>
<comment type="caution">
    <text evidence="2">The sequence shown here is derived from an EMBL/GenBank/DDBJ whole genome shotgun (WGS) entry which is preliminary data.</text>
</comment>
<sequence>GWRIPPEKTVEIAKLAIETGLWPLFEIENGDFHNIKFQRFPKDGKFKKPIEDYLRLQGRFKHLFKKPEAIQELKNQIKELWRILGKEVELP</sequence>
<dbReference type="Gene3D" id="3.40.50.970">
    <property type="match status" value="1"/>
</dbReference>
<keyword evidence="2" id="KW-0670">Pyruvate</keyword>
<accession>A0A7C0Y2I8</accession>
<name>A0A7C0Y2I8_THELI</name>
<dbReference type="GO" id="GO:0016491">
    <property type="term" value="F:oxidoreductase activity"/>
    <property type="evidence" value="ECO:0007669"/>
    <property type="project" value="UniProtKB-KW"/>
</dbReference>
<dbReference type="PANTHER" id="PTHR42897">
    <property type="entry name" value="PYRUVATE SYNTHASE SUBUNIT PORB"/>
    <property type="match status" value="1"/>
</dbReference>
<proteinExistence type="predicted"/>
<dbReference type="GO" id="GO:0006082">
    <property type="term" value="P:organic acid metabolic process"/>
    <property type="evidence" value="ECO:0007669"/>
    <property type="project" value="UniProtKB-ARBA"/>
</dbReference>
<dbReference type="PANTHER" id="PTHR42897:SF2">
    <property type="entry name" value="PYRUVATE SYNTHASE SUBUNIT PORB"/>
    <property type="match status" value="1"/>
</dbReference>
<dbReference type="InterPro" id="IPR029061">
    <property type="entry name" value="THDP-binding"/>
</dbReference>
<keyword evidence="1" id="KW-0560">Oxidoreductase</keyword>
<reference evidence="2" key="1">
    <citation type="journal article" date="2020" name="mSystems">
        <title>Genome- and Community-Level Interaction Insights into Carbon Utilization and Element Cycling Functions of Hydrothermarchaeota in Hydrothermal Sediment.</title>
        <authorList>
            <person name="Zhou Z."/>
            <person name="Liu Y."/>
            <person name="Xu W."/>
            <person name="Pan J."/>
            <person name="Luo Z.H."/>
            <person name="Li M."/>
        </authorList>
    </citation>
    <scope>NUCLEOTIDE SEQUENCE [LARGE SCALE GENOMIC DNA]</scope>
    <source>
        <strain evidence="2">HyVt-151</strain>
    </source>
</reference>
<dbReference type="Proteomes" id="UP000886210">
    <property type="component" value="Unassembled WGS sequence"/>
</dbReference>
<organism evidence="2">
    <name type="scientific">Thermococcus litoralis</name>
    <dbReference type="NCBI Taxonomy" id="2265"/>
    <lineage>
        <taxon>Archaea</taxon>
        <taxon>Methanobacteriati</taxon>
        <taxon>Methanobacteriota</taxon>
        <taxon>Thermococci</taxon>
        <taxon>Thermococcales</taxon>
        <taxon>Thermococcaceae</taxon>
        <taxon>Thermococcus</taxon>
    </lineage>
</organism>
<dbReference type="SUPFAM" id="SSF52518">
    <property type="entry name" value="Thiamin diphosphate-binding fold (THDP-binding)"/>
    <property type="match status" value="1"/>
</dbReference>
<dbReference type="GO" id="GO:0044272">
    <property type="term" value="P:sulfur compound biosynthetic process"/>
    <property type="evidence" value="ECO:0007669"/>
    <property type="project" value="UniProtKB-ARBA"/>
</dbReference>
<dbReference type="AlphaFoldDB" id="A0A7C0Y2I8"/>
<evidence type="ECO:0000256" key="1">
    <source>
        <dbReference type="ARBA" id="ARBA00023002"/>
    </source>
</evidence>